<organism evidence="1 2">
    <name type="scientific">Canavalia gladiata</name>
    <name type="common">Sword bean</name>
    <name type="synonym">Dolichos gladiatus</name>
    <dbReference type="NCBI Taxonomy" id="3824"/>
    <lineage>
        <taxon>Eukaryota</taxon>
        <taxon>Viridiplantae</taxon>
        <taxon>Streptophyta</taxon>
        <taxon>Embryophyta</taxon>
        <taxon>Tracheophyta</taxon>
        <taxon>Spermatophyta</taxon>
        <taxon>Magnoliopsida</taxon>
        <taxon>eudicotyledons</taxon>
        <taxon>Gunneridae</taxon>
        <taxon>Pentapetalae</taxon>
        <taxon>rosids</taxon>
        <taxon>fabids</taxon>
        <taxon>Fabales</taxon>
        <taxon>Fabaceae</taxon>
        <taxon>Papilionoideae</taxon>
        <taxon>50 kb inversion clade</taxon>
        <taxon>NPAAA clade</taxon>
        <taxon>indigoferoid/millettioid clade</taxon>
        <taxon>Phaseoleae</taxon>
        <taxon>Canavalia</taxon>
    </lineage>
</organism>
<evidence type="ECO:0000313" key="2">
    <source>
        <dbReference type="Proteomes" id="UP001367508"/>
    </source>
</evidence>
<evidence type="ECO:0000313" key="1">
    <source>
        <dbReference type="EMBL" id="KAK7361253.1"/>
    </source>
</evidence>
<accession>A0AAN9N0X2</accession>
<name>A0AAN9N0X2_CANGL</name>
<dbReference type="Proteomes" id="UP001367508">
    <property type="component" value="Unassembled WGS sequence"/>
</dbReference>
<sequence>MPRLDVVAWGPTSMTTRVLGNTWSVAHGALLHDLWCKAMRRTHGDHCPRVDAFQTPWAYFYGPLNQHRSAYSLDLTPAIISGLRGFLCESTVCISLELQGAPGLFGTSSITKKVRHRELSFFMGRRDSDTVQAPFLHSPLKWDSMGVQHSRGRNRLAMKAATLPRLTKVSTSARKVNSDHASGRYSCLRPTREQVRYVTLAHALNLQPTIRLFVFYANLRDATTLLAWTFILLNLDE</sequence>
<reference evidence="1 2" key="1">
    <citation type="submission" date="2024-01" db="EMBL/GenBank/DDBJ databases">
        <title>The genomes of 5 underutilized Papilionoideae crops provide insights into root nodulation and disease resistanc.</title>
        <authorList>
            <person name="Jiang F."/>
        </authorList>
    </citation>
    <scope>NUCLEOTIDE SEQUENCE [LARGE SCALE GENOMIC DNA]</scope>
    <source>
        <strain evidence="1">LVBAO_FW01</strain>
        <tissue evidence="1">Leaves</tissue>
    </source>
</reference>
<protein>
    <submittedName>
        <fullName evidence="1">Uncharacterized protein</fullName>
    </submittedName>
</protein>
<dbReference type="AlphaFoldDB" id="A0AAN9N0X2"/>
<gene>
    <name evidence="1" type="ORF">VNO77_03301</name>
</gene>
<comment type="caution">
    <text evidence="1">The sequence shown here is derived from an EMBL/GenBank/DDBJ whole genome shotgun (WGS) entry which is preliminary data.</text>
</comment>
<proteinExistence type="predicted"/>
<keyword evidence="2" id="KW-1185">Reference proteome</keyword>
<dbReference type="EMBL" id="JAYMYQ010000001">
    <property type="protein sequence ID" value="KAK7361253.1"/>
    <property type="molecule type" value="Genomic_DNA"/>
</dbReference>